<dbReference type="AlphaFoldDB" id="A0A198A9P5"/>
<dbReference type="Proteomes" id="UP000078454">
    <property type="component" value="Unassembled WGS sequence"/>
</dbReference>
<dbReference type="RefSeq" id="WP_068664908.1">
    <property type="nucleotide sequence ID" value="NZ_LYPB01000069.1"/>
</dbReference>
<proteinExistence type="predicted"/>
<keyword evidence="3" id="KW-1185">Reference proteome</keyword>
<sequence length="116" mass="13770">MKREVGFNEILRKIRKDLFGKGPERIHTKFVDNMAVSILYGNMTHSEKFMSQHENGRQMIDEARTKWIRTICLGDDYKPILERYMTNKLVHTFLDFKIEEDMAVSVLVFENKIDLD</sequence>
<name>A0A198A9P5_9BACL</name>
<gene>
    <name evidence="2" type="ORF">A8708_28125</name>
</gene>
<feature type="domain" description="Na+-translocating membrane potential-generating system MpsC" evidence="1">
    <location>
        <begin position="4"/>
        <end position="110"/>
    </location>
</feature>
<reference evidence="2 3" key="1">
    <citation type="submission" date="2016-05" db="EMBL/GenBank/DDBJ databases">
        <title>Paenibacillus sp. 1ZS3-15 nov., isolated from the rhizosphere soil.</title>
        <authorList>
            <person name="Zhang X.X."/>
            <person name="Zhang J."/>
        </authorList>
    </citation>
    <scope>NUCLEOTIDE SEQUENCE [LARGE SCALE GENOMIC DNA]</scope>
    <source>
        <strain evidence="2 3">1ZS3-15</strain>
    </source>
</reference>
<dbReference type="OrthoDB" id="2375124at2"/>
<evidence type="ECO:0000313" key="3">
    <source>
        <dbReference type="Proteomes" id="UP000078454"/>
    </source>
</evidence>
<protein>
    <recommendedName>
        <fullName evidence="1">Na+-translocating membrane potential-generating system MpsC domain-containing protein</fullName>
    </recommendedName>
</protein>
<dbReference type="EMBL" id="LYPB01000069">
    <property type="protein sequence ID" value="OAS17887.1"/>
    <property type="molecule type" value="Genomic_DNA"/>
</dbReference>
<evidence type="ECO:0000259" key="1">
    <source>
        <dbReference type="Pfam" id="PF10057"/>
    </source>
</evidence>
<comment type="caution">
    <text evidence="2">The sequence shown here is derived from an EMBL/GenBank/DDBJ whole genome shotgun (WGS) entry which is preliminary data.</text>
</comment>
<dbReference type="Pfam" id="PF10057">
    <property type="entry name" value="MpsC"/>
    <property type="match status" value="1"/>
</dbReference>
<evidence type="ECO:0000313" key="2">
    <source>
        <dbReference type="EMBL" id="OAS17887.1"/>
    </source>
</evidence>
<dbReference type="InterPro" id="IPR018745">
    <property type="entry name" value="MpsC"/>
</dbReference>
<dbReference type="STRING" id="1850517.A8708_28125"/>
<accession>A0A198A9P5</accession>
<organism evidence="2 3">
    <name type="scientific">Paenibacillus oryzisoli</name>
    <dbReference type="NCBI Taxonomy" id="1850517"/>
    <lineage>
        <taxon>Bacteria</taxon>
        <taxon>Bacillati</taxon>
        <taxon>Bacillota</taxon>
        <taxon>Bacilli</taxon>
        <taxon>Bacillales</taxon>
        <taxon>Paenibacillaceae</taxon>
        <taxon>Paenibacillus</taxon>
    </lineage>
</organism>